<accession>A0A448WG63</accession>
<comment type="caution">
    <text evidence="1">The sequence shown here is derived from an EMBL/GenBank/DDBJ whole genome shotgun (WGS) entry which is preliminary data.</text>
</comment>
<gene>
    <name evidence="1" type="ORF">PXEA_LOCUS4433</name>
</gene>
<reference evidence="1" key="1">
    <citation type="submission" date="2018-11" db="EMBL/GenBank/DDBJ databases">
        <authorList>
            <consortium name="Pathogen Informatics"/>
        </authorList>
    </citation>
    <scope>NUCLEOTIDE SEQUENCE</scope>
</reference>
<evidence type="ECO:0000313" key="2">
    <source>
        <dbReference type="Proteomes" id="UP000784294"/>
    </source>
</evidence>
<dbReference type="Proteomes" id="UP000784294">
    <property type="component" value="Unassembled WGS sequence"/>
</dbReference>
<sequence length="206" mass="21733">MEGITFEAYDEVGPGSNALVQLLEKDPPSNLESSSLKVVQGLIAELSSMRCLEGLMWSRLSKGLLLESALPLRRDSKLGRALGVLPTVGTGLYPSESDSAAIFAASWAGGGSANSLTSNSGLFNSHGLNQQAPTSVFNLASPRPSPSSPNACSSGQDSMPSVASRGLLWILDEASMLGDERAFINRLSQLYLLHKTAVLHRGECQA</sequence>
<evidence type="ECO:0000313" key="1">
    <source>
        <dbReference type="EMBL" id="VEL10993.1"/>
    </source>
</evidence>
<dbReference type="EMBL" id="CAAALY010010535">
    <property type="protein sequence ID" value="VEL10993.1"/>
    <property type="molecule type" value="Genomic_DNA"/>
</dbReference>
<proteinExistence type="predicted"/>
<name>A0A448WG63_9PLAT</name>
<keyword evidence="2" id="KW-1185">Reference proteome</keyword>
<protein>
    <submittedName>
        <fullName evidence="1">Uncharacterized protein</fullName>
    </submittedName>
</protein>
<dbReference type="AlphaFoldDB" id="A0A448WG63"/>
<organism evidence="1 2">
    <name type="scientific">Protopolystoma xenopodis</name>
    <dbReference type="NCBI Taxonomy" id="117903"/>
    <lineage>
        <taxon>Eukaryota</taxon>
        <taxon>Metazoa</taxon>
        <taxon>Spiralia</taxon>
        <taxon>Lophotrochozoa</taxon>
        <taxon>Platyhelminthes</taxon>
        <taxon>Monogenea</taxon>
        <taxon>Polyopisthocotylea</taxon>
        <taxon>Polystomatidea</taxon>
        <taxon>Polystomatidae</taxon>
        <taxon>Protopolystoma</taxon>
    </lineage>
</organism>